<dbReference type="SUPFAM" id="SSF53448">
    <property type="entry name" value="Nucleotide-diphospho-sugar transferases"/>
    <property type="match status" value="1"/>
</dbReference>
<dbReference type="InterPro" id="IPR005835">
    <property type="entry name" value="NTP_transferase_dom"/>
</dbReference>
<comment type="catalytic activity">
    <reaction evidence="5">
        <text>N-acetyl-alpha-D-glucosamine 1-phosphate + UTP + H(+) = UDP-N-acetyl-alpha-D-glucosamine + diphosphate</text>
        <dbReference type="Rhea" id="RHEA:13509"/>
        <dbReference type="ChEBI" id="CHEBI:15378"/>
        <dbReference type="ChEBI" id="CHEBI:33019"/>
        <dbReference type="ChEBI" id="CHEBI:46398"/>
        <dbReference type="ChEBI" id="CHEBI:57705"/>
        <dbReference type="ChEBI" id="CHEBI:57776"/>
        <dbReference type="EC" id="2.7.7.23"/>
    </reaction>
</comment>
<dbReference type="PANTHER" id="PTHR43584:SF3">
    <property type="entry name" value="BIFUNCTIONAL PROTEIN GLMU"/>
    <property type="match status" value="1"/>
</dbReference>
<dbReference type="Proteomes" id="UP000245202">
    <property type="component" value="Unassembled WGS sequence"/>
</dbReference>
<evidence type="ECO:0000256" key="4">
    <source>
        <dbReference type="ARBA" id="ARBA00048247"/>
    </source>
</evidence>
<evidence type="ECO:0000256" key="3">
    <source>
        <dbReference type="ARBA" id="ARBA00023315"/>
    </source>
</evidence>
<keyword evidence="1 8" id="KW-0808">Transferase</keyword>
<dbReference type="AlphaFoldDB" id="A0A2R5EYI5"/>
<dbReference type="GO" id="GO:0019134">
    <property type="term" value="F:glucosamine-1-phosphate N-acetyltransferase activity"/>
    <property type="evidence" value="ECO:0007669"/>
    <property type="project" value="UniProtKB-EC"/>
</dbReference>
<dbReference type="GO" id="GO:0003977">
    <property type="term" value="F:UDP-N-acetylglucosamine diphosphorylase activity"/>
    <property type="evidence" value="ECO:0007669"/>
    <property type="project" value="UniProtKB-EC"/>
</dbReference>
<evidence type="ECO:0000313" key="9">
    <source>
        <dbReference type="Proteomes" id="UP000245202"/>
    </source>
</evidence>
<dbReference type="InterPro" id="IPR050065">
    <property type="entry name" value="GlmU-like"/>
</dbReference>
<organism evidence="8 9">
    <name type="scientific">Paenibacillus agaridevorans</name>
    <dbReference type="NCBI Taxonomy" id="171404"/>
    <lineage>
        <taxon>Bacteria</taxon>
        <taxon>Bacillati</taxon>
        <taxon>Bacillota</taxon>
        <taxon>Bacilli</taxon>
        <taxon>Bacillales</taxon>
        <taxon>Paenibacillaceae</taxon>
        <taxon>Paenibacillus</taxon>
    </lineage>
</organism>
<dbReference type="EMBL" id="BDQX01000164">
    <property type="protein sequence ID" value="GBG08414.1"/>
    <property type="molecule type" value="Genomic_DNA"/>
</dbReference>
<evidence type="ECO:0000256" key="1">
    <source>
        <dbReference type="ARBA" id="ARBA00022679"/>
    </source>
</evidence>
<evidence type="ECO:0000313" key="8">
    <source>
        <dbReference type="EMBL" id="GBG08414.1"/>
    </source>
</evidence>
<feature type="non-terminal residue" evidence="8">
    <location>
        <position position="103"/>
    </location>
</feature>
<dbReference type="Pfam" id="PF00483">
    <property type="entry name" value="NTP_transferase"/>
    <property type="match status" value="1"/>
</dbReference>
<evidence type="ECO:0000256" key="6">
    <source>
        <dbReference type="ARBA" id="ARBA00049628"/>
    </source>
</evidence>
<evidence type="ECO:0000256" key="2">
    <source>
        <dbReference type="ARBA" id="ARBA00022695"/>
    </source>
</evidence>
<comment type="function">
    <text evidence="6">Catalyzes the last two sequential reactions in the de novo biosynthetic pathway for UDP-N-acetylglucosamine (UDP-GlcNAc). The C-terminal domain catalyzes the transfer of acetyl group from acetyl coenzyme A to glucosamine-1-phosphate (GlcN-1-P) to produce N-acetylglucosamine-1-phosphate (GlcNAc-1-P), which is converted into UDP-GlcNAc by the transfer of uridine 5-monophosphate (from uridine 5-triphosphate), a reaction catalyzed by the N-terminal domain.</text>
</comment>
<sequence length="103" mass="10556">MLDTVKAANCEKVVVIVGHGAEKVKAYLGDAAEYALQGEQLGTGHAVLQAKELIGDIDGTTIVVCGDTPLVRASTVEAMLKLHEESGAAATVLTASFADPAGY</sequence>
<dbReference type="InterPro" id="IPR029044">
    <property type="entry name" value="Nucleotide-diphossugar_trans"/>
</dbReference>
<keyword evidence="3" id="KW-0012">Acyltransferase</keyword>
<proteinExistence type="predicted"/>
<protein>
    <submittedName>
        <fullName evidence="8">Putative bifunctional N-acetylglucosamine-1-phosphate uridyltransferase/glucosamine-1-phosphate acetyltransferase</fullName>
    </submittedName>
</protein>
<keyword evidence="9" id="KW-1185">Reference proteome</keyword>
<evidence type="ECO:0000256" key="5">
    <source>
        <dbReference type="ARBA" id="ARBA00048493"/>
    </source>
</evidence>
<accession>A0A2R5EYI5</accession>
<keyword evidence="2" id="KW-0548">Nucleotidyltransferase</keyword>
<comment type="catalytic activity">
    <reaction evidence="4">
        <text>alpha-D-glucosamine 1-phosphate + acetyl-CoA = N-acetyl-alpha-D-glucosamine 1-phosphate + CoA + H(+)</text>
        <dbReference type="Rhea" id="RHEA:13725"/>
        <dbReference type="ChEBI" id="CHEBI:15378"/>
        <dbReference type="ChEBI" id="CHEBI:57287"/>
        <dbReference type="ChEBI" id="CHEBI:57288"/>
        <dbReference type="ChEBI" id="CHEBI:57776"/>
        <dbReference type="ChEBI" id="CHEBI:58516"/>
        <dbReference type="EC" id="2.3.1.157"/>
    </reaction>
</comment>
<evidence type="ECO:0000259" key="7">
    <source>
        <dbReference type="Pfam" id="PF00483"/>
    </source>
</evidence>
<dbReference type="PANTHER" id="PTHR43584">
    <property type="entry name" value="NUCLEOTIDYL TRANSFERASE"/>
    <property type="match status" value="1"/>
</dbReference>
<name>A0A2R5EYI5_9BACL</name>
<reference evidence="8 9" key="1">
    <citation type="submission" date="2017-08" db="EMBL/GenBank/DDBJ databases">
        <title>Substantial Increase in Enzyme Production by Combined Drug-Resistance Mutations in Paenibacillus agaridevorans.</title>
        <authorList>
            <person name="Tanaka Y."/>
            <person name="Funane K."/>
            <person name="Hosaka T."/>
            <person name="Shiwa Y."/>
            <person name="Fujita N."/>
            <person name="Miyazaki T."/>
            <person name="Yoshikawa H."/>
            <person name="Murakami K."/>
            <person name="Kasahara K."/>
            <person name="Inaoka T."/>
            <person name="Hiraga Y."/>
            <person name="Ochi K."/>
        </authorList>
    </citation>
    <scope>NUCLEOTIDE SEQUENCE [LARGE SCALE GENOMIC DNA]</scope>
    <source>
        <strain evidence="8 9">T-3040</strain>
    </source>
</reference>
<feature type="domain" description="Nucleotidyl transferase" evidence="7">
    <location>
        <begin position="4"/>
        <end position="101"/>
    </location>
</feature>
<gene>
    <name evidence="8" type="ORF">PAT3040_02995</name>
</gene>
<comment type="caution">
    <text evidence="8">The sequence shown here is derived from an EMBL/GenBank/DDBJ whole genome shotgun (WGS) entry which is preliminary data.</text>
</comment>
<dbReference type="Gene3D" id="3.90.550.10">
    <property type="entry name" value="Spore Coat Polysaccharide Biosynthesis Protein SpsA, Chain A"/>
    <property type="match status" value="1"/>
</dbReference>